<dbReference type="Pfam" id="PF15094">
    <property type="entry name" value="DUF4556"/>
    <property type="match status" value="1"/>
</dbReference>
<feature type="compositionally biased region" description="Polar residues" evidence="1">
    <location>
        <begin position="638"/>
        <end position="651"/>
    </location>
</feature>
<proteinExistence type="predicted"/>
<feature type="region of interest" description="Disordered" evidence="1">
    <location>
        <begin position="568"/>
        <end position="651"/>
    </location>
</feature>
<evidence type="ECO:0000313" key="4">
    <source>
        <dbReference type="EMBL" id="KAG9332784.1"/>
    </source>
</evidence>
<reference evidence="4" key="1">
    <citation type="thesis" date="2021" institute="BYU ScholarsArchive" country="Provo, UT, USA">
        <title>Applications of and Algorithms for Genome Assembly and Genomic Analyses with an Emphasis on Marine Teleosts.</title>
        <authorList>
            <person name="Pickett B.D."/>
        </authorList>
    </citation>
    <scope>NUCLEOTIDE SEQUENCE</scope>
    <source>
        <strain evidence="4">HI-2016</strain>
    </source>
</reference>
<evidence type="ECO:0000256" key="2">
    <source>
        <dbReference type="SAM" id="Phobius"/>
    </source>
</evidence>
<comment type="caution">
    <text evidence="4">The sequence shown here is derived from an EMBL/GenBank/DDBJ whole genome shotgun (WGS) entry which is preliminary data.</text>
</comment>
<feature type="compositionally biased region" description="Polar residues" evidence="1">
    <location>
        <begin position="352"/>
        <end position="361"/>
    </location>
</feature>
<accession>A0A8T2MXW9</accession>
<gene>
    <name evidence="4" type="ORF">JZ751_014883</name>
</gene>
<dbReference type="InterPro" id="IPR049521">
    <property type="entry name" value="CIROZ_b"/>
</dbReference>
<sequence>MLLKTLLFSGSVIVVTVMGLKVFGVFLIFLIVSLPLRARYLKIKKRDWIDNSEPNLREGDVECFTEYMELWIHRMRIEGLRLWLSGTLRIPVSLAALDHLNLQLSVCGFSLHRDPERNFIFRVMYSGCFVQTELHWSLALRGKLVVALEDASLIQLNTEINSSIITVQGKRKDIMSSEMVMEKSEEFLPLKLVSSHYAYSMEASCPRVSSSPAEETVLHIFKRRMGLTKRGGYDKETFSLSDVSVSQTDTFSVSESADFVQLTIPTSHILHMKTPEDHSSLLLSSGAVVSTSHFHTIVLPPMYLTPIQKLSADTVTRETPSTSPLLSSGQATGGSDVTMLITETLTGVAALSTQGNVSHGTSVIPRSTSPAPPPISRSPSTPVTPALHPPPQLQSGPPASGTRSASPQTVEGVRPTQSNLRTTRILIPEREITGWAGSSSAPPLSSRVSLRSSLSVGLTKRVSQEGEGAFSVSLLDIEREENSTAEEQRLAFLNRSESTWDPPSGMHRHMWEDVHPPGRQQLIKSSVAPLIYAPLDEMDQEVITTPPALPSHLPLTLSAHEAEGARAAAVEDDNDSKQTRGIASPSTAASGQRLSSDVQASSFINTSQSDMPESGAASRPRTPAAGGQIVSVAPLAPLNSSDSLQSSAPAL</sequence>
<evidence type="ECO:0000313" key="5">
    <source>
        <dbReference type="Proteomes" id="UP000824540"/>
    </source>
</evidence>
<feature type="compositionally biased region" description="Polar residues" evidence="1">
    <location>
        <begin position="579"/>
        <end position="611"/>
    </location>
</feature>
<dbReference type="PANTHER" id="PTHR38653">
    <property type="entry name" value="GENE 572-RELATED"/>
    <property type="match status" value="1"/>
</dbReference>
<dbReference type="Proteomes" id="UP000824540">
    <property type="component" value="Unassembled WGS sequence"/>
</dbReference>
<keyword evidence="5" id="KW-1185">Reference proteome</keyword>
<feature type="region of interest" description="Disordered" evidence="1">
    <location>
        <begin position="314"/>
        <end position="333"/>
    </location>
</feature>
<keyword evidence="2" id="KW-0812">Transmembrane</keyword>
<feature type="domain" description="CIROZ beta" evidence="3">
    <location>
        <begin position="209"/>
        <end position="277"/>
    </location>
</feature>
<keyword evidence="2" id="KW-0472">Membrane</keyword>
<dbReference type="InterPro" id="IPR027956">
    <property type="entry name" value="CIROZ"/>
</dbReference>
<feature type="transmembrane region" description="Helical" evidence="2">
    <location>
        <begin position="12"/>
        <end position="36"/>
    </location>
</feature>
<evidence type="ECO:0000259" key="3">
    <source>
        <dbReference type="Pfam" id="PF15094"/>
    </source>
</evidence>
<evidence type="ECO:0000256" key="1">
    <source>
        <dbReference type="SAM" id="MobiDB-lite"/>
    </source>
</evidence>
<name>A0A8T2MXW9_9TELE</name>
<feature type="compositionally biased region" description="Polar residues" evidence="1">
    <location>
        <begin position="393"/>
        <end position="418"/>
    </location>
</feature>
<feature type="non-terminal residue" evidence="4">
    <location>
        <position position="651"/>
    </location>
</feature>
<keyword evidence="2" id="KW-1133">Transmembrane helix</keyword>
<protein>
    <recommendedName>
        <fullName evidence="3">CIROZ beta domain-containing protein</fullName>
    </recommendedName>
</protein>
<dbReference type="AlphaFoldDB" id="A0A8T2MXW9"/>
<organism evidence="4 5">
    <name type="scientific">Albula glossodonta</name>
    <name type="common">roundjaw bonefish</name>
    <dbReference type="NCBI Taxonomy" id="121402"/>
    <lineage>
        <taxon>Eukaryota</taxon>
        <taxon>Metazoa</taxon>
        <taxon>Chordata</taxon>
        <taxon>Craniata</taxon>
        <taxon>Vertebrata</taxon>
        <taxon>Euteleostomi</taxon>
        <taxon>Actinopterygii</taxon>
        <taxon>Neopterygii</taxon>
        <taxon>Teleostei</taxon>
        <taxon>Albuliformes</taxon>
        <taxon>Albulidae</taxon>
        <taxon>Albula</taxon>
    </lineage>
</organism>
<dbReference type="PANTHER" id="PTHR38653:SF1">
    <property type="entry name" value="GENE 572-RELATED"/>
    <property type="match status" value="1"/>
</dbReference>
<dbReference type="EMBL" id="JAFBMS010000237">
    <property type="protein sequence ID" value="KAG9332784.1"/>
    <property type="molecule type" value="Genomic_DNA"/>
</dbReference>
<dbReference type="OrthoDB" id="8946479at2759"/>
<feature type="region of interest" description="Disordered" evidence="1">
    <location>
        <begin position="352"/>
        <end position="418"/>
    </location>
</feature>